<dbReference type="GO" id="GO:0004622">
    <property type="term" value="F:phosphatidylcholine lysophospholipase activity"/>
    <property type="evidence" value="ECO:0007669"/>
    <property type="project" value="TreeGrafter"/>
</dbReference>
<dbReference type="InterPro" id="IPR025282">
    <property type="entry name" value="DUF4214"/>
</dbReference>
<evidence type="ECO:0000259" key="2">
    <source>
        <dbReference type="Pfam" id="PF13946"/>
    </source>
</evidence>
<feature type="domain" description="SGNH hydrolase-type esterase" evidence="1">
    <location>
        <begin position="25"/>
        <end position="213"/>
    </location>
</feature>
<dbReference type="InterPro" id="IPR036514">
    <property type="entry name" value="SGNH_hydro_sf"/>
</dbReference>
<dbReference type="Pfam" id="PF13946">
    <property type="entry name" value="DUF4214"/>
    <property type="match status" value="1"/>
</dbReference>
<dbReference type="InterPro" id="IPR051532">
    <property type="entry name" value="Ester_Hydrolysis_Enzymes"/>
</dbReference>
<dbReference type="AlphaFoldDB" id="A0A1W1BZN5"/>
<dbReference type="PANTHER" id="PTHR30383">
    <property type="entry name" value="THIOESTERASE 1/PROTEASE 1/LYSOPHOSPHOLIPASE L1"/>
    <property type="match status" value="1"/>
</dbReference>
<evidence type="ECO:0000259" key="1">
    <source>
        <dbReference type="Pfam" id="PF13472"/>
    </source>
</evidence>
<dbReference type="Gene3D" id="3.40.50.1110">
    <property type="entry name" value="SGNH hydrolase"/>
    <property type="match status" value="1"/>
</dbReference>
<reference evidence="3" key="1">
    <citation type="submission" date="2016-10" db="EMBL/GenBank/DDBJ databases">
        <authorList>
            <person name="de Groot N.N."/>
        </authorList>
    </citation>
    <scope>NUCLEOTIDE SEQUENCE</scope>
</reference>
<dbReference type="SUPFAM" id="SSF52266">
    <property type="entry name" value="SGNH hydrolase"/>
    <property type="match status" value="1"/>
</dbReference>
<gene>
    <name evidence="3" type="ORF">MNB_SV-9-1168</name>
</gene>
<feature type="domain" description="DUF4214" evidence="2">
    <location>
        <begin position="273"/>
        <end position="334"/>
    </location>
</feature>
<dbReference type="PANTHER" id="PTHR30383:SF5">
    <property type="entry name" value="SGNH HYDROLASE-TYPE ESTERASE DOMAIN-CONTAINING PROTEIN"/>
    <property type="match status" value="1"/>
</dbReference>
<dbReference type="EMBL" id="FPHG01000037">
    <property type="protein sequence ID" value="SFV58966.1"/>
    <property type="molecule type" value="Genomic_DNA"/>
</dbReference>
<proteinExistence type="predicted"/>
<protein>
    <recommendedName>
        <fullName evidence="4">SGNH hydrolase-type esterase domain-containing protein</fullName>
    </recommendedName>
</protein>
<name>A0A1W1BZN5_9ZZZZ</name>
<organism evidence="3">
    <name type="scientific">hydrothermal vent metagenome</name>
    <dbReference type="NCBI Taxonomy" id="652676"/>
    <lineage>
        <taxon>unclassified sequences</taxon>
        <taxon>metagenomes</taxon>
        <taxon>ecological metagenomes</taxon>
    </lineage>
</organism>
<accession>A0A1W1BZN5</accession>
<dbReference type="Pfam" id="PF13472">
    <property type="entry name" value="Lipase_GDSL_2"/>
    <property type="match status" value="1"/>
</dbReference>
<dbReference type="InterPro" id="IPR013830">
    <property type="entry name" value="SGNH_hydro"/>
</dbReference>
<evidence type="ECO:0008006" key="4">
    <source>
        <dbReference type="Google" id="ProtNLM"/>
    </source>
</evidence>
<sequence length="358" mass="41159">MRKIILVFILCLDFIYSDAVRIMPLGDSITYDNTYADLDNPRSTSQRSGYRNYLWYKLQDANYNADFVGSRVAGDGISPKFDPDNEGYAGWTSYRLAEKTYSFMQKSKPDIVLLHAGSNDWKESPKGIEDILDEIDTYEEISGNSVTVVLALIINRKKPTRWIRAFNSNVKNMAKKRIANGDKIVIVDMEHDAGINYPNDFQDSAHPNNTGYRKMANLWYKAIMNISLVPKDTKSAPKRFYNFILGRDADIDGFNIWSKYLEKNSLASMAIRFFSGDEYKSRELNDSEFINILYRALLKRDADVEGFYYWVNGLETHNITRNEIIAIFLNSKAFRKVSEAEGLKAITNSDKKTLKSFR</sequence>
<evidence type="ECO:0000313" key="3">
    <source>
        <dbReference type="EMBL" id="SFV58966.1"/>
    </source>
</evidence>